<keyword evidence="2" id="KW-1185">Reference proteome</keyword>
<protein>
    <submittedName>
        <fullName evidence="1">Uncharacterized protein</fullName>
    </submittedName>
</protein>
<accession>A0ABR0AB72</accession>
<dbReference type="Proteomes" id="UP001234178">
    <property type="component" value="Unassembled WGS sequence"/>
</dbReference>
<comment type="caution">
    <text evidence="1">The sequence shown here is derived from an EMBL/GenBank/DDBJ whole genome shotgun (WGS) entry which is preliminary data.</text>
</comment>
<reference evidence="1 2" key="1">
    <citation type="journal article" date="2023" name="Nucleic Acids Res.">
        <title>The hologenome of Daphnia magna reveals possible DNA methylation and microbiome-mediated evolution of the host genome.</title>
        <authorList>
            <person name="Chaturvedi A."/>
            <person name="Li X."/>
            <person name="Dhandapani V."/>
            <person name="Marshall H."/>
            <person name="Kissane S."/>
            <person name="Cuenca-Cambronero M."/>
            <person name="Asole G."/>
            <person name="Calvet F."/>
            <person name="Ruiz-Romero M."/>
            <person name="Marangio P."/>
            <person name="Guigo R."/>
            <person name="Rago D."/>
            <person name="Mirbahai L."/>
            <person name="Eastwood N."/>
            <person name="Colbourne J.K."/>
            <person name="Zhou J."/>
            <person name="Mallon E."/>
            <person name="Orsini L."/>
        </authorList>
    </citation>
    <scope>NUCLEOTIDE SEQUENCE [LARGE SCALE GENOMIC DNA]</scope>
    <source>
        <strain evidence="1">LRV0_1</strain>
    </source>
</reference>
<gene>
    <name evidence="1" type="ORF">OUZ56_007805</name>
</gene>
<name>A0ABR0AB72_9CRUS</name>
<organism evidence="1 2">
    <name type="scientific">Daphnia magna</name>
    <dbReference type="NCBI Taxonomy" id="35525"/>
    <lineage>
        <taxon>Eukaryota</taxon>
        <taxon>Metazoa</taxon>
        <taxon>Ecdysozoa</taxon>
        <taxon>Arthropoda</taxon>
        <taxon>Crustacea</taxon>
        <taxon>Branchiopoda</taxon>
        <taxon>Diplostraca</taxon>
        <taxon>Cladocera</taxon>
        <taxon>Anomopoda</taxon>
        <taxon>Daphniidae</taxon>
        <taxon>Daphnia</taxon>
    </lineage>
</organism>
<proteinExistence type="predicted"/>
<evidence type="ECO:0000313" key="1">
    <source>
        <dbReference type="EMBL" id="KAK4022334.1"/>
    </source>
</evidence>
<dbReference type="EMBL" id="JAOYFB010000037">
    <property type="protein sequence ID" value="KAK4022334.1"/>
    <property type="molecule type" value="Genomic_DNA"/>
</dbReference>
<sequence>MGKSGRCAGAVQSAINGISESDRRASKEERAVRFALRGRQPLQPGSIDQELLKASLLNRVSSLFLSL</sequence>
<evidence type="ECO:0000313" key="2">
    <source>
        <dbReference type="Proteomes" id="UP001234178"/>
    </source>
</evidence>